<reference evidence="7" key="2">
    <citation type="submission" date="2025-09" db="UniProtKB">
        <authorList>
            <consortium name="Ensembl"/>
        </authorList>
    </citation>
    <scope>IDENTIFICATION</scope>
</reference>
<dbReference type="InterPro" id="IPR050941">
    <property type="entry name" value="CCN"/>
</dbReference>
<dbReference type="Ensembl" id="ENSAOWT00000001666.1">
    <property type="protein sequence ID" value="ENSAOWP00000001473.1"/>
    <property type="gene ID" value="ENSAOWG00000001058.1"/>
</dbReference>
<dbReference type="GO" id="GO:0005178">
    <property type="term" value="F:integrin binding"/>
    <property type="evidence" value="ECO:0007669"/>
    <property type="project" value="TreeGrafter"/>
</dbReference>
<evidence type="ECO:0000256" key="1">
    <source>
        <dbReference type="ARBA" id="ARBA00004613"/>
    </source>
</evidence>
<dbReference type="InterPro" id="IPR006208">
    <property type="entry name" value="Glyco_hormone_CN"/>
</dbReference>
<dbReference type="Pfam" id="PF00007">
    <property type="entry name" value="Cys_knot"/>
    <property type="match status" value="1"/>
</dbReference>
<keyword evidence="3" id="KW-0732">Signal</keyword>
<name>A0A8B9NWF9_APTOW</name>
<comment type="subcellular location">
    <subcellularLocation>
        <location evidence="1">Secreted</location>
    </subcellularLocation>
</comment>
<evidence type="ECO:0000259" key="6">
    <source>
        <dbReference type="PROSITE" id="PS01225"/>
    </source>
</evidence>
<comment type="caution">
    <text evidence="5">Lacks conserved residue(s) required for the propagation of feature annotation.</text>
</comment>
<evidence type="ECO:0000256" key="3">
    <source>
        <dbReference type="ARBA" id="ARBA00022729"/>
    </source>
</evidence>
<dbReference type="PANTHER" id="PTHR11348:SF8">
    <property type="entry name" value="CCN FAMILY MEMBER 3"/>
    <property type="match status" value="1"/>
</dbReference>
<accession>A0A8B9NWF9</accession>
<evidence type="ECO:0000256" key="5">
    <source>
        <dbReference type="PROSITE-ProRule" id="PRU00039"/>
    </source>
</evidence>
<dbReference type="GO" id="GO:0045597">
    <property type="term" value="P:positive regulation of cell differentiation"/>
    <property type="evidence" value="ECO:0007669"/>
    <property type="project" value="TreeGrafter"/>
</dbReference>
<dbReference type="GO" id="GO:0007155">
    <property type="term" value="P:cell adhesion"/>
    <property type="evidence" value="ECO:0007669"/>
    <property type="project" value="TreeGrafter"/>
</dbReference>
<dbReference type="Proteomes" id="UP000694424">
    <property type="component" value="Unplaced"/>
</dbReference>
<keyword evidence="8" id="KW-1185">Reference proteome</keyword>
<dbReference type="InterPro" id="IPR006207">
    <property type="entry name" value="Cys_knot_C"/>
</dbReference>
<evidence type="ECO:0000313" key="8">
    <source>
        <dbReference type="Proteomes" id="UP000694424"/>
    </source>
</evidence>
<dbReference type="GO" id="GO:0002062">
    <property type="term" value="P:chondrocyte differentiation"/>
    <property type="evidence" value="ECO:0007669"/>
    <property type="project" value="TreeGrafter"/>
</dbReference>
<protein>
    <recommendedName>
        <fullName evidence="6">CTCK domain-containing protein</fullName>
    </recommendedName>
</protein>
<dbReference type="SMART" id="SM00041">
    <property type="entry name" value="CT"/>
    <property type="match status" value="1"/>
</dbReference>
<evidence type="ECO:0000256" key="4">
    <source>
        <dbReference type="ARBA" id="ARBA00023157"/>
    </source>
</evidence>
<sequence>MGFSSRVTNRNQQCEMVKQTRLCMMRPCENEEITRMIRGKKCIRTKKSLKAVRFEYKNCTSVQAYKPRYCGLCNDGRCCTPHNTKTIQVEFRCPYGKVLKKPMMLITTCVCHSNCPQSNNAFFQPLDLTSSEVKI</sequence>
<dbReference type="PROSITE" id="PS01225">
    <property type="entry name" value="CTCK_2"/>
    <property type="match status" value="1"/>
</dbReference>
<keyword evidence="4" id="KW-1015">Disulfide bond</keyword>
<keyword evidence="2" id="KW-0964">Secreted</keyword>
<reference evidence="7" key="1">
    <citation type="submission" date="2025-08" db="UniProtKB">
        <authorList>
            <consortium name="Ensembl"/>
        </authorList>
    </citation>
    <scope>IDENTIFICATION</scope>
</reference>
<dbReference type="Pfam" id="PF19035">
    <property type="entry name" value="TSP1_CCN"/>
    <property type="match status" value="1"/>
</dbReference>
<dbReference type="AlphaFoldDB" id="A0A8B9NWF9"/>
<evidence type="ECO:0000256" key="2">
    <source>
        <dbReference type="ARBA" id="ARBA00022525"/>
    </source>
</evidence>
<dbReference type="GO" id="GO:0007165">
    <property type="term" value="P:signal transduction"/>
    <property type="evidence" value="ECO:0007669"/>
    <property type="project" value="InterPro"/>
</dbReference>
<dbReference type="InterPro" id="IPR043973">
    <property type="entry name" value="TSP1_CCN"/>
</dbReference>
<feature type="domain" description="CTCK" evidence="6">
    <location>
        <begin position="42"/>
        <end position="116"/>
    </location>
</feature>
<dbReference type="GO" id="GO:0005615">
    <property type="term" value="C:extracellular space"/>
    <property type="evidence" value="ECO:0007669"/>
    <property type="project" value="TreeGrafter"/>
</dbReference>
<organism evidence="7 8">
    <name type="scientific">Apteryx owenii</name>
    <name type="common">Little spotted kiwi</name>
    <dbReference type="NCBI Taxonomy" id="8824"/>
    <lineage>
        <taxon>Eukaryota</taxon>
        <taxon>Metazoa</taxon>
        <taxon>Chordata</taxon>
        <taxon>Craniata</taxon>
        <taxon>Vertebrata</taxon>
        <taxon>Euteleostomi</taxon>
        <taxon>Archelosauria</taxon>
        <taxon>Archosauria</taxon>
        <taxon>Dinosauria</taxon>
        <taxon>Saurischia</taxon>
        <taxon>Theropoda</taxon>
        <taxon>Coelurosauria</taxon>
        <taxon>Aves</taxon>
        <taxon>Palaeognathae</taxon>
        <taxon>Apterygiformes</taxon>
        <taxon>Apterygidae</taxon>
        <taxon>Apteryx</taxon>
    </lineage>
</organism>
<dbReference type="GO" id="GO:0031012">
    <property type="term" value="C:extracellular matrix"/>
    <property type="evidence" value="ECO:0007669"/>
    <property type="project" value="TreeGrafter"/>
</dbReference>
<evidence type="ECO:0000313" key="7">
    <source>
        <dbReference type="Ensembl" id="ENSAOWP00000001473.1"/>
    </source>
</evidence>
<proteinExistence type="predicted"/>
<dbReference type="PROSITE" id="PS01185">
    <property type="entry name" value="CTCK_1"/>
    <property type="match status" value="1"/>
</dbReference>
<dbReference type="PANTHER" id="PTHR11348">
    <property type="entry name" value="CONNECTIVE TISSUE GROWTH FACTOR-RELATED"/>
    <property type="match status" value="1"/>
</dbReference>
<dbReference type="GO" id="GO:0008201">
    <property type="term" value="F:heparin binding"/>
    <property type="evidence" value="ECO:0007669"/>
    <property type="project" value="TreeGrafter"/>
</dbReference>